<dbReference type="InterPro" id="IPR050551">
    <property type="entry name" value="Fructan_Metab_Enzymes"/>
</dbReference>
<sequence>MMMSSKARVCSVASYVLGHDAAATHGVAASPFDGDDAAEPNGPMYYKGWYHVFYQYNPKGTVWGNIMGALHVTRPRQLDCPGDDHRAQHPV</sequence>
<reference evidence="5" key="1">
    <citation type="journal article" date="2018" name="DNA Res.">
        <title>Multiple hybrid de novo genome assembly of finger millet, an orphan allotetraploid crop.</title>
        <authorList>
            <person name="Hatakeyama M."/>
            <person name="Aluri S."/>
            <person name="Balachadran M.T."/>
            <person name="Sivarajan S.R."/>
            <person name="Patrignani A."/>
            <person name="Gruter S."/>
            <person name="Poveda L."/>
            <person name="Shimizu-Inatsugi R."/>
            <person name="Baeten J."/>
            <person name="Francoijs K.J."/>
            <person name="Nataraja K.N."/>
            <person name="Reddy Y.A.N."/>
            <person name="Phadnis S."/>
            <person name="Ravikumar R.L."/>
            <person name="Schlapbach R."/>
            <person name="Sreeman S.M."/>
            <person name="Shimizu K.K."/>
        </authorList>
    </citation>
    <scope>NUCLEOTIDE SEQUENCE</scope>
</reference>
<protein>
    <recommendedName>
        <fullName evidence="4">Glycosyl hydrolase family 32 N-terminal domain-containing protein</fullName>
    </recommendedName>
</protein>
<keyword evidence="3" id="KW-0326">Glycosidase</keyword>
<dbReference type="InterPro" id="IPR013148">
    <property type="entry name" value="Glyco_hydro_32_N"/>
</dbReference>
<keyword evidence="2" id="KW-0378">Hydrolase</keyword>
<evidence type="ECO:0000313" key="6">
    <source>
        <dbReference type="Proteomes" id="UP001054889"/>
    </source>
</evidence>
<gene>
    <name evidence="5" type="primary">gb08681</name>
    <name evidence="5" type="ORF">PR202_gb08681</name>
</gene>
<reference evidence="5" key="2">
    <citation type="submission" date="2021-12" db="EMBL/GenBank/DDBJ databases">
        <title>Resequencing data analysis of finger millet.</title>
        <authorList>
            <person name="Hatakeyama M."/>
            <person name="Aluri S."/>
            <person name="Balachadran M.T."/>
            <person name="Sivarajan S.R."/>
            <person name="Poveda L."/>
            <person name="Shimizu-Inatsugi R."/>
            <person name="Schlapbach R."/>
            <person name="Sreeman S.M."/>
            <person name="Shimizu K.K."/>
        </authorList>
    </citation>
    <scope>NUCLEOTIDE SEQUENCE</scope>
</reference>
<dbReference type="InterPro" id="IPR023296">
    <property type="entry name" value="Glyco_hydro_beta-prop_sf"/>
</dbReference>
<dbReference type="Gene3D" id="2.115.10.20">
    <property type="entry name" value="Glycosyl hydrolase domain, family 43"/>
    <property type="match status" value="1"/>
</dbReference>
<comment type="similarity">
    <text evidence="1">Belongs to the glycosyl hydrolase 32 family.</text>
</comment>
<evidence type="ECO:0000256" key="1">
    <source>
        <dbReference type="ARBA" id="ARBA00009902"/>
    </source>
</evidence>
<comment type="caution">
    <text evidence="5">The sequence shown here is derived from an EMBL/GenBank/DDBJ whole genome shotgun (WGS) entry which is preliminary data.</text>
</comment>
<feature type="domain" description="Glycosyl hydrolase family 32 N-terminal" evidence="4">
    <location>
        <begin position="39"/>
        <end position="67"/>
    </location>
</feature>
<evidence type="ECO:0000259" key="4">
    <source>
        <dbReference type="Pfam" id="PF00251"/>
    </source>
</evidence>
<dbReference type="PANTHER" id="PTHR31953">
    <property type="entry name" value="BETA-FRUCTOFURANOSIDASE, INSOLUBLE ISOENZYME CWINV1-RELATED"/>
    <property type="match status" value="1"/>
</dbReference>
<dbReference type="AlphaFoldDB" id="A0AAV5EG58"/>
<evidence type="ECO:0000256" key="2">
    <source>
        <dbReference type="ARBA" id="ARBA00022801"/>
    </source>
</evidence>
<dbReference type="SUPFAM" id="SSF75005">
    <property type="entry name" value="Arabinanase/levansucrase/invertase"/>
    <property type="match status" value="1"/>
</dbReference>
<keyword evidence="6" id="KW-1185">Reference proteome</keyword>
<accession>A0AAV5EG58</accession>
<evidence type="ECO:0000256" key="3">
    <source>
        <dbReference type="ARBA" id="ARBA00023295"/>
    </source>
</evidence>
<name>A0AAV5EG58_ELECO</name>
<dbReference type="GO" id="GO:0016798">
    <property type="term" value="F:hydrolase activity, acting on glycosyl bonds"/>
    <property type="evidence" value="ECO:0007669"/>
    <property type="project" value="UniProtKB-KW"/>
</dbReference>
<proteinExistence type="inferred from homology"/>
<dbReference type="Proteomes" id="UP001054889">
    <property type="component" value="Unassembled WGS sequence"/>
</dbReference>
<dbReference type="Pfam" id="PF00251">
    <property type="entry name" value="Glyco_hydro_32N"/>
    <property type="match status" value="1"/>
</dbReference>
<dbReference type="EMBL" id="BQKI01000075">
    <property type="protein sequence ID" value="GJN21220.1"/>
    <property type="molecule type" value="Genomic_DNA"/>
</dbReference>
<evidence type="ECO:0000313" key="5">
    <source>
        <dbReference type="EMBL" id="GJN21220.1"/>
    </source>
</evidence>
<organism evidence="5 6">
    <name type="scientific">Eleusine coracana subsp. coracana</name>
    <dbReference type="NCBI Taxonomy" id="191504"/>
    <lineage>
        <taxon>Eukaryota</taxon>
        <taxon>Viridiplantae</taxon>
        <taxon>Streptophyta</taxon>
        <taxon>Embryophyta</taxon>
        <taxon>Tracheophyta</taxon>
        <taxon>Spermatophyta</taxon>
        <taxon>Magnoliopsida</taxon>
        <taxon>Liliopsida</taxon>
        <taxon>Poales</taxon>
        <taxon>Poaceae</taxon>
        <taxon>PACMAD clade</taxon>
        <taxon>Chloridoideae</taxon>
        <taxon>Cynodonteae</taxon>
        <taxon>Eleusininae</taxon>
        <taxon>Eleusine</taxon>
    </lineage>
</organism>